<sequence length="73" mass="7630">MIMKCLSTLAPGNNVASHSSISMGSGGVSASGFNQTAMPGSAMGAYKYIVTPDGQRHLVLYDPVSGRIYSYIN</sequence>
<dbReference type="EMBL" id="AJWJ01000525">
    <property type="protein sequence ID" value="KAF2070208.1"/>
    <property type="molecule type" value="Genomic_DNA"/>
</dbReference>
<proteinExistence type="predicted"/>
<gene>
    <name evidence="1" type="ORF">CYY_008469</name>
</gene>
<name>A0A8J4PN53_9MYCE</name>
<accession>A0A8J4PN53</accession>
<dbReference type="AlphaFoldDB" id="A0A8J4PN53"/>
<comment type="caution">
    <text evidence="1">The sequence shown here is derived from an EMBL/GenBank/DDBJ whole genome shotgun (WGS) entry which is preliminary data.</text>
</comment>
<organism evidence="1 2">
    <name type="scientific">Polysphondylium violaceum</name>
    <dbReference type="NCBI Taxonomy" id="133409"/>
    <lineage>
        <taxon>Eukaryota</taxon>
        <taxon>Amoebozoa</taxon>
        <taxon>Evosea</taxon>
        <taxon>Eumycetozoa</taxon>
        <taxon>Dictyostelia</taxon>
        <taxon>Dictyosteliales</taxon>
        <taxon>Dictyosteliaceae</taxon>
        <taxon>Polysphondylium</taxon>
    </lineage>
</organism>
<evidence type="ECO:0000313" key="1">
    <source>
        <dbReference type="EMBL" id="KAF2070208.1"/>
    </source>
</evidence>
<dbReference type="Proteomes" id="UP000695562">
    <property type="component" value="Unassembled WGS sequence"/>
</dbReference>
<keyword evidence="2" id="KW-1185">Reference proteome</keyword>
<reference evidence="1" key="1">
    <citation type="submission" date="2020-01" db="EMBL/GenBank/DDBJ databases">
        <title>Development of genomics and gene disruption for Polysphondylium violaceum indicates a role for the polyketide synthase stlB in stalk morphogenesis.</title>
        <authorList>
            <person name="Narita B."/>
            <person name="Kawabe Y."/>
            <person name="Kin K."/>
            <person name="Saito T."/>
            <person name="Gibbs R."/>
            <person name="Kuspa A."/>
            <person name="Muzny D."/>
            <person name="Queller D."/>
            <person name="Richards S."/>
            <person name="Strassman J."/>
            <person name="Sucgang R."/>
            <person name="Worley K."/>
            <person name="Schaap P."/>
        </authorList>
    </citation>
    <scope>NUCLEOTIDE SEQUENCE</scope>
    <source>
        <strain evidence="1">QSvi11</strain>
    </source>
</reference>
<protein>
    <submittedName>
        <fullName evidence="1">Uncharacterized protein</fullName>
    </submittedName>
</protein>
<evidence type="ECO:0000313" key="2">
    <source>
        <dbReference type="Proteomes" id="UP000695562"/>
    </source>
</evidence>